<dbReference type="EMBL" id="PYMB01000011">
    <property type="protein sequence ID" value="PSW10330.1"/>
    <property type="molecule type" value="Genomic_DNA"/>
</dbReference>
<dbReference type="RefSeq" id="WP_107299744.1">
    <property type="nucleotide sequence ID" value="NZ_PYMB01000011.1"/>
</dbReference>
<keyword evidence="3" id="KW-0233">DNA recombination</keyword>
<protein>
    <submittedName>
        <fullName evidence="7">Resolvase</fullName>
    </submittedName>
</protein>
<evidence type="ECO:0000256" key="5">
    <source>
        <dbReference type="PROSITE-ProRule" id="PRU10137"/>
    </source>
</evidence>
<dbReference type="Pfam" id="PF00239">
    <property type="entry name" value="Resolvase"/>
    <property type="match status" value="1"/>
</dbReference>
<proteinExistence type="predicted"/>
<evidence type="ECO:0000256" key="3">
    <source>
        <dbReference type="ARBA" id="ARBA00023172"/>
    </source>
</evidence>
<dbReference type="GO" id="GO:0000150">
    <property type="term" value="F:DNA strand exchange activity"/>
    <property type="evidence" value="ECO:0007669"/>
    <property type="project" value="InterPro"/>
</dbReference>
<dbReference type="InterPro" id="IPR006119">
    <property type="entry name" value="Resolv_N"/>
</dbReference>
<comment type="caution">
    <text evidence="7">The sequence shown here is derived from an EMBL/GenBank/DDBJ whole genome shotgun (WGS) entry which is preliminary data.</text>
</comment>
<dbReference type="Gene3D" id="3.40.50.1390">
    <property type="entry name" value="Resolvase, N-terminal catalytic domain"/>
    <property type="match status" value="1"/>
</dbReference>
<sequence>MANYAYLRVSTDSQDVNNQKHGIFEYANRVGVANLAFVEDAVTGSKKWHQRRLGPLLHSMGEGDTIIFSEVTRMARSTLQVLEILELCMEKQLKVHIAKQNMQLDGSLQSKIIATMLGLAGEIEREFIRMRTKEALDARKAAGHQLGRPKGPAKNLKLDAKREQIEKYLGMGLGIRETARLIDAAPSTLSDYAKRKGLKVLVNGAK</sequence>
<evidence type="ECO:0000256" key="2">
    <source>
        <dbReference type="ARBA" id="ARBA00023125"/>
    </source>
</evidence>
<gene>
    <name evidence="7" type="ORF">C9J01_19170</name>
</gene>
<evidence type="ECO:0000259" key="6">
    <source>
        <dbReference type="PROSITE" id="PS51736"/>
    </source>
</evidence>
<feature type="active site" description="O-(5'-phospho-DNA)-serine intermediate" evidence="4 5">
    <location>
        <position position="10"/>
    </location>
</feature>
<keyword evidence="1" id="KW-0229">DNA integration</keyword>
<dbReference type="PROSITE" id="PS00397">
    <property type="entry name" value="RECOMBINASES_1"/>
    <property type="match status" value="1"/>
</dbReference>
<keyword evidence="2" id="KW-0238">DNA-binding</keyword>
<feature type="domain" description="Resolvase/invertase-type recombinase catalytic" evidence="6">
    <location>
        <begin position="2"/>
        <end position="143"/>
    </location>
</feature>
<dbReference type="OrthoDB" id="9786476at2"/>
<dbReference type="GO" id="GO:0015074">
    <property type="term" value="P:DNA integration"/>
    <property type="evidence" value="ECO:0007669"/>
    <property type="project" value="UniProtKB-KW"/>
</dbReference>
<dbReference type="SUPFAM" id="SSF53041">
    <property type="entry name" value="Resolvase-like"/>
    <property type="match status" value="1"/>
</dbReference>
<dbReference type="GO" id="GO:0003677">
    <property type="term" value="F:DNA binding"/>
    <property type="evidence" value="ECO:0007669"/>
    <property type="project" value="UniProtKB-KW"/>
</dbReference>
<dbReference type="CDD" id="cd03768">
    <property type="entry name" value="SR_ResInv"/>
    <property type="match status" value="1"/>
</dbReference>
<reference evidence="7 8" key="1">
    <citation type="submission" date="2018-03" db="EMBL/GenBank/DDBJ databases">
        <title>Whole genome sequencing of Histamine producing bacteria.</title>
        <authorList>
            <person name="Butler K."/>
        </authorList>
    </citation>
    <scope>NUCLEOTIDE SEQUENCE [LARGE SCALE GENOMIC DNA]</scope>
    <source>
        <strain evidence="7 8">DSM 19138</strain>
    </source>
</reference>
<dbReference type="SMART" id="SM00857">
    <property type="entry name" value="Resolvase"/>
    <property type="match status" value="1"/>
</dbReference>
<dbReference type="InterPro" id="IPR036162">
    <property type="entry name" value="Resolvase-like_N_sf"/>
</dbReference>
<dbReference type="PROSITE" id="PS51736">
    <property type="entry name" value="RECOMBINASES_3"/>
    <property type="match status" value="1"/>
</dbReference>
<dbReference type="PROSITE" id="PS00398">
    <property type="entry name" value="RECOMBINASES_2"/>
    <property type="match status" value="1"/>
</dbReference>
<accession>A0A2T3N9W9</accession>
<evidence type="ECO:0000313" key="7">
    <source>
        <dbReference type="EMBL" id="PSW10330.1"/>
    </source>
</evidence>
<dbReference type="PANTHER" id="PTHR30461">
    <property type="entry name" value="DNA-INVERTASE FROM LAMBDOID PROPHAGE"/>
    <property type="match status" value="1"/>
</dbReference>
<name>A0A2T3N9W9_9GAMM</name>
<evidence type="ECO:0000313" key="8">
    <source>
        <dbReference type="Proteomes" id="UP000241346"/>
    </source>
</evidence>
<evidence type="ECO:0000256" key="1">
    <source>
        <dbReference type="ARBA" id="ARBA00022908"/>
    </source>
</evidence>
<dbReference type="InterPro" id="IPR050639">
    <property type="entry name" value="SSR_resolvase"/>
</dbReference>
<evidence type="ECO:0000256" key="4">
    <source>
        <dbReference type="PIRSR" id="PIRSR606118-50"/>
    </source>
</evidence>
<dbReference type="AlphaFoldDB" id="A0A2T3N9W9"/>
<organism evidence="7 8">
    <name type="scientific">Photobacterium rosenbergii</name>
    <dbReference type="NCBI Taxonomy" id="294936"/>
    <lineage>
        <taxon>Bacteria</taxon>
        <taxon>Pseudomonadati</taxon>
        <taxon>Pseudomonadota</taxon>
        <taxon>Gammaproteobacteria</taxon>
        <taxon>Vibrionales</taxon>
        <taxon>Vibrionaceae</taxon>
        <taxon>Photobacterium</taxon>
    </lineage>
</organism>
<dbReference type="InterPro" id="IPR006118">
    <property type="entry name" value="Recombinase_CS"/>
</dbReference>
<dbReference type="PANTHER" id="PTHR30461:SF19">
    <property type="entry name" value="SITE-SPECIFIC RECOMBINASE RESOLVASE FAMILY"/>
    <property type="match status" value="1"/>
</dbReference>
<dbReference type="Proteomes" id="UP000241346">
    <property type="component" value="Unassembled WGS sequence"/>
</dbReference>